<name>A0A917KCE4_9BACL</name>
<sequence length="505" mass="55413">MSDTQPIVHVVGLGPGHFDGLPVGSLRWLQSGLPVILRTVRHPVVERLAALGVRFTSFDALYETRASFEQLYADMAAALVAAAKAHGEVVYAVPGHPLMAERSVQILLAHQPEVAVDIGPGQSFLDAVCAALKLDPITGLVILDGTALAPEQLQVRQHLLIAQVFDRSVASEVKLTLMEVYPDEAEVDVVRAAGVPGLERIARVPLYELDRLDWVDHLTTVHVPPAEDERTLRRDPWTVVDVVRRLRAPDGCPWDRKQTHQSLRPFVIEEAYEVADAIDRDNPDALAGELGDLLLQVLLHAQIAAETGDFTIRDVWERLADKLIRRHPHVFGDKRAHTPEEVEGIWQSVKAAERAGSADDGPDARTDDLFADVRWGRPAFQVALALQRRAAELGLDWPDIAGVFAKVGEELAELRAVWDEAGTADARVAEELADLLFSAVNLARWLQLDPEAALAAGNRKFAQRVQAMAARAAAQGRRLGDLSAQELDELWSATKRHKKSASGRP</sequence>
<evidence type="ECO:0000313" key="4">
    <source>
        <dbReference type="Proteomes" id="UP000637695"/>
    </source>
</evidence>
<dbReference type="Pfam" id="PF00590">
    <property type="entry name" value="TP_methylase"/>
    <property type="match status" value="1"/>
</dbReference>
<dbReference type="InterPro" id="IPR004518">
    <property type="entry name" value="MazG-like_dom"/>
</dbReference>
<organism evidence="3 4">
    <name type="scientific">Alicyclobacillus cellulosilyticus</name>
    <dbReference type="NCBI Taxonomy" id="1003997"/>
    <lineage>
        <taxon>Bacteria</taxon>
        <taxon>Bacillati</taxon>
        <taxon>Bacillota</taxon>
        <taxon>Bacilli</taxon>
        <taxon>Bacillales</taxon>
        <taxon>Alicyclobacillaceae</taxon>
        <taxon>Alicyclobacillus</taxon>
    </lineage>
</organism>
<dbReference type="PANTHER" id="PTHR30522">
    <property type="entry name" value="NUCLEOSIDE TRIPHOSPHATE PYROPHOSPHOHYDROLASE"/>
    <property type="match status" value="1"/>
</dbReference>
<dbReference type="AlphaFoldDB" id="A0A917KCE4"/>
<dbReference type="CDD" id="cd11723">
    <property type="entry name" value="YabN_N_like"/>
    <property type="match status" value="1"/>
</dbReference>
<dbReference type="InterPro" id="IPR014777">
    <property type="entry name" value="4pyrrole_Mease_sub1"/>
</dbReference>
<reference evidence="3" key="2">
    <citation type="submission" date="2020-09" db="EMBL/GenBank/DDBJ databases">
        <authorList>
            <person name="Sun Q."/>
            <person name="Ohkuma M."/>
        </authorList>
    </citation>
    <scope>NUCLEOTIDE SEQUENCE</scope>
    <source>
        <strain evidence="3">JCM 18487</strain>
    </source>
</reference>
<evidence type="ECO:0000259" key="2">
    <source>
        <dbReference type="Pfam" id="PF03819"/>
    </source>
</evidence>
<dbReference type="SUPFAM" id="SSF101386">
    <property type="entry name" value="all-alpha NTP pyrophosphatases"/>
    <property type="match status" value="2"/>
</dbReference>
<feature type="domain" description="NTP pyrophosphohydrolase MazG-like" evidence="2">
    <location>
        <begin position="258"/>
        <end position="331"/>
    </location>
</feature>
<dbReference type="GO" id="GO:0047429">
    <property type="term" value="F:nucleoside triphosphate diphosphatase activity"/>
    <property type="evidence" value="ECO:0007669"/>
    <property type="project" value="InterPro"/>
</dbReference>
<feature type="domain" description="Tetrapyrrole methylase" evidence="1">
    <location>
        <begin position="8"/>
        <end position="210"/>
    </location>
</feature>
<dbReference type="GO" id="GO:0006950">
    <property type="term" value="P:response to stress"/>
    <property type="evidence" value="ECO:0007669"/>
    <property type="project" value="UniProtKB-ARBA"/>
</dbReference>
<dbReference type="InterPro" id="IPR011551">
    <property type="entry name" value="NTP_PyrPHydrolase_MazG"/>
</dbReference>
<dbReference type="CDD" id="cd11528">
    <property type="entry name" value="NTP-PPase_MazG_Nterm"/>
    <property type="match status" value="1"/>
</dbReference>
<dbReference type="Gene3D" id="3.40.1010.10">
    <property type="entry name" value="Cobalt-precorrin-4 Transmethylase, Domain 1"/>
    <property type="match status" value="1"/>
</dbReference>
<dbReference type="InterPro" id="IPR024180">
    <property type="entry name" value="Tetrapyrrole_Mease/MazG_pred"/>
</dbReference>
<proteinExistence type="predicted"/>
<dbReference type="PANTHER" id="PTHR30522:SF0">
    <property type="entry name" value="NUCLEOSIDE TRIPHOSPHATE PYROPHOSPHOHYDROLASE"/>
    <property type="match status" value="1"/>
</dbReference>
<dbReference type="InterPro" id="IPR048015">
    <property type="entry name" value="NTP-PPase_MazG-like_N"/>
</dbReference>
<dbReference type="InterPro" id="IPR000878">
    <property type="entry name" value="4pyrrol_Mease"/>
</dbReference>
<comment type="caution">
    <text evidence="3">The sequence shown here is derived from an EMBL/GenBank/DDBJ whole genome shotgun (WGS) entry which is preliminary data.</text>
</comment>
<keyword evidence="4" id="KW-1185">Reference proteome</keyword>
<gene>
    <name evidence="3" type="ORF">GCM10010885_17510</name>
</gene>
<dbReference type="GO" id="GO:0008168">
    <property type="term" value="F:methyltransferase activity"/>
    <property type="evidence" value="ECO:0007669"/>
    <property type="project" value="InterPro"/>
</dbReference>
<dbReference type="CDD" id="cd11529">
    <property type="entry name" value="NTP-PPase_MazG_Cterm"/>
    <property type="match status" value="1"/>
</dbReference>
<dbReference type="GO" id="GO:0046081">
    <property type="term" value="P:dUTP catabolic process"/>
    <property type="evidence" value="ECO:0007669"/>
    <property type="project" value="TreeGrafter"/>
</dbReference>
<dbReference type="Pfam" id="PF03819">
    <property type="entry name" value="MazG"/>
    <property type="match status" value="1"/>
</dbReference>
<dbReference type="GO" id="GO:0006203">
    <property type="term" value="P:dGTP catabolic process"/>
    <property type="evidence" value="ECO:0007669"/>
    <property type="project" value="TreeGrafter"/>
</dbReference>
<dbReference type="GO" id="GO:0046076">
    <property type="term" value="P:dTTP catabolic process"/>
    <property type="evidence" value="ECO:0007669"/>
    <property type="project" value="TreeGrafter"/>
</dbReference>
<protein>
    <submittedName>
        <fullName evidence="3">Nucleoside triphosphate pyrophosphohydrolase</fullName>
    </submittedName>
</protein>
<dbReference type="RefSeq" id="WP_188882494.1">
    <property type="nucleotide sequence ID" value="NZ_BMOY01000027.1"/>
</dbReference>
<dbReference type="GO" id="GO:0046052">
    <property type="term" value="P:UTP catabolic process"/>
    <property type="evidence" value="ECO:0007669"/>
    <property type="project" value="TreeGrafter"/>
</dbReference>
<dbReference type="InterPro" id="IPR035013">
    <property type="entry name" value="YabN_N"/>
</dbReference>
<evidence type="ECO:0000313" key="3">
    <source>
        <dbReference type="EMBL" id="GGJ08931.1"/>
    </source>
</evidence>
<dbReference type="GO" id="GO:0046061">
    <property type="term" value="P:dATP catabolic process"/>
    <property type="evidence" value="ECO:0007669"/>
    <property type="project" value="TreeGrafter"/>
</dbReference>
<dbReference type="Gene3D" id="1.10.287.1080">
    <property type="entry name" value="MazG-like"/>
    <property type="match status" value="2"/>
</dbReference>
<dbReference type="NCBIfam" id="TIGR00444">
    <property type="entry name" value="mazG"/>
    <property type="match status" value="1"/>
</dbReference>
<accession>A0A917KCE4</accession>
<dbReference type="NCBIfam" id="NF007113">
    <property type="entry name" value="PRK09562.1"/>
    <property type="match status" value="1"/>
</dbReference>
<dbReference type="Proteomes" id="UP000637695">
    <property type="component" value="Unassembled WGS sequence"/>
</dbReference>
<dbReference type="InterPro" id="IPR048011">
    <property type="entry name" value="NTP-PPase_MazG-like_C"/>
</dbReference>
<dbReference type="FunFam" id="1.10.287.1080:FF:000001">
    <property type="entry name" value="Nucleoside triphosphate pyrophosphohydrolase"/>
    <property type="match status" value="1"/>
</dbReference>
<reference evidence="3" key="1">
    <citation type="journal article" date="2014" name="Int. J. Syst. Evol. Microbiol.">
        <title>Complete genome sequence of Corynebacterium casei LMG S-19264T (=DSM 44701T), isolated from a smear-ripened cheese.</title>
        <authorList>
            <consortium name="US DOE Joint Genome Institute (JGI-PGF)"/>
            <person name="Walter F."/>
            <person name="Albersmeier A."/>
            <person name="Kalinowski J."/>
            <person name="Ruckert C."/>
        </authorList>
    </citation>
    <scope>NUCLEOTIDE SEQUENCE</scope>
    <source>
        <strain evidence="3">JCM 18487</strain>
    </source>
</reference>
<dbReference type="SUPFAM" id="SSF53790">
    <property type="entry name" value="Tetrapyrrole methylase"/>
    <property type="match status" value="1"/>
</dbReference>
<dbReference type="EMBL" id="BMOY01000027">
    <property type="protein sequence ID" value="GGJ08931.1"/>
    <property type="molecule type" value="Genomic_DNA"/>
</dbReference>
<dbReference type="PIRSF" id="PIRSF002845">
    <property type="entry name" value="Ttrprl_mtas_MazG"/>
    <property type="match status" value="1"/>
</dbReference>
<dbReference type="GO" id="GO:0046047">
    <property type="term" value="P:TTP catabolic process"/>
    <property type="evidence" value="ECO:0007669"/>
    <property type="project" value="TreeGrafter"/>
</dbReference>
<evidence type="ECO:0000259" key="1">
    <source>
        <dbReference type="Pfam" id="PF00590"/>
    </source>
</evidence>
<dbReference type="InterPro" id="IPR035996">
    <property type="entry name" value="4pyrrol_Methylase_sf"/>
</dbReference>